<protein>
    <submittedName>
        <fullName evidence="2">KN motif and ankyrin repeat domains 4</fullName>
    </submittedName>
</protein>
<proteinExistence type="predicted"/>
<sequence length="160" mass="17558">MHRQHVWPLNSNCVCQVDCQNKAGYTAIMLVSLAVTESQKDMEVALKLLKQGDINARASQAGQTALMLAASHGRVDMARALLECCANVNVRDNKGRSALLRASEHGHLDMVRLLLAQPACDVQISDSCCYLEYLTHPAGAAYHPALIHPFITLVDYSFTH</sequence>
<dbReference type="Proteomes" id="UP000694620">
    <property type="component" value="Chromosome 10"/>
</dbReference>
<dbReference type="PROSITE" id="PS50297">
    <property type="entry name" value="ANK_REP_REGION"/>
    <property type="match status" value="1"/>
</dbReference>
<name>A0A8C4S892_ERPCA</name>
<gene>
    <name evidence="2" type="primary">KANK4</name>
    <name evidence="2" type="synonym">kank4</name>
</gene>
<dbReference type="Gene3D" id="1.25.40.20">
    <property type="entry name" value="Ankyrin repeat-containing domain"/>
    <property type="match status" value="1"/>
</dbReference>
<dbReference type="InterPro" id="IPR036770">
    <property type="entry name" value="Ankyrin_rpt-contain_sf"/>
</dbReference>
<evidence type="ECO:0000256" key="1">
    <source>
        <dbReference type="PROSITE-ProRule" id="PRU00023"/>
    </source>
</evidence>
<evidence type="ECO:0000313" key="3">
    <source>
        <dbReference type="Proteomes" id="UP000694620"/>
    </source>
</evidence>
<dbReference type="GO" id="GO:0030837">
    <property type="term" value="P:negative regulation of actin filament polymerization"/>
    <property type="evidence" value="ECO:0007669"/>
    <property type="project" value="InterPro"/>
</dbReference>
<dbReference type="SUPFAM" id="SSF48403">
    <property type="entry name" value="Ankyrin repeat"/>
    <property type="match status" value="1"/>
</dbReference>
<organism evidence="2 3">
    <name type="scientific">Erpetoichthys calabaricus</name>
    <name type="common">Rope fish</name>
    <name type="synonym">Calamoichthys calabaricus</name>
    <dbReference type="NCBI Taxonomy" id="27687"/>
    <lineage>
        <taxon>Eukaryota</taxon>
        <taxon>Metazoa</taxon>
        <taxon>Chordata</taxon>
        <taxon>Craniata</taxon>
        <taxon>Vertebrata</taxon>
        <taxon>Euteleostomi</taxon>
        <taxon>Actinopterygii</taxon>
        <taxon>Polypteriformes</taxon>
        <taxon>Polypteridae</taxon>
        <taxon>Erpetoichthys</taxon>
    </lineage>
</organism>
<keyword evidence="1" id="KW-0040">ANK repeat</keyword>
<dbReference type="Pfam" id="PF12796">
    <property type="entry name" value="Ank_2"/>
    <property type="match status" value="1"/>
</dbReference>
<reference evidence="2" key="3">
    <citation type="submission" date="2025-09" db="UniProtKB">
        <authorList>
            <consortium name="Ensembl"/>
        </authorList>
    </citation>
    <scope>IDENTIFICATION</scope>
</reference>
<dbReference type="PANTHER" id="PTHR24168">
    <property type="entry name" value="KN MOTIF AND ANKYRIN REPEAT DOMAIN-CONTAINING"/>
    <property type="match status" value="1"/>
</dbReference>
<evidence type="ECO:0000313" key="2">
    <source>
        <dbReference type="Ensembl" id="ENSECRP00000012685.1"/>
    </source>
</evidence>
<dbReference type="PANTHER" id="PTHR24168:SF24">
    <property type="entry name" value="KN MOTIF AND ANKYRIN REPEAT DOMAIN-CONTAINING PROTEIN 4"/>
    <property type="match status" value="1"/>
</dbReference>
<dbReference type="PROSITE" id="PS50088">
    <property type="entry name" value="ANK_REPEAT"/>
    <property type="match status" value="1"/>
</dbReference>
<reference evidence="2" key="2">
    <citation type="submission" date="2025-08" db="UniProtKB">
        <authorList>
            <consortium name="Ensembl"/>
        </authorList>
    </citation>
    <scope>IDENTIFICATION</scope>
</reference>
<dbReference type="AlphaFoldDB" id="A0A8C4S892"/>
<accession>A0A8C4S892</accession>
<keyword evidence="3" id="KW-1185">Reference proteome</keyword>
<reference evidence="2" key="1">
    <citation type="submission" date="2021-06" db="EMBL/GenBank/DDBJ databases">
        <authorList>
            <consortium name="Wellcome Sanger Institute Data Sharing"/>
        </authorList>
    </citation>
    <scope>NUCLEOTIDE SEQUENCE [LARGE SCALE GENOMIC DNA]</scope>
</reference>
<dbReference type="GO" id="GO:0005737">
    <property type="term" value="C:cytoplasm"/>
    <property type="evidence" value="ECO:0007669"/>
    <property type="project" value="TreeGrafter"/>
</dbReference>
<dbReference type="InterPro" id="IPR002110">
    <property type="entry name" value="Ankyrin_rpt"/>
</dbReference>
<dbReference type="Ensembl" id="ENSECRT00000012902.1">
    <property type="protein sequence ID" value="ENSECRP00000012685.1"/>
    <property type="gene ID" value="ENSECRG00000008452.1"/>
</dbReference>
<dbReference type="GeneTree" id="ENSGT00940000158468"/>
<dbReference type="GO" id="GO:0005856">
    <property type="term" value="C:cytoskeleton"/>
    <property type="evidence" value="ECO:0007669"/>
    <property type="project" value="TreeGrafter"/>
</dbReference>
<feature type="repeat" description="ANK" evidence="1">
    <location>
        <begin position="61"/>
        <end position="93"/>
    </location>
</feature>
<dbReference type="InterPro" id="IPR047184">
    <property type="entry name" value="KANK1-4"/>
</dbReference>
<dbReference type="SMART" id="SM00248">
    <property type="entry name" value="ANK"/>
    <property type="match status" value="3"/>
</dbReference>